<sequence>MGAPLSTPRLFPRDLRRPPALPRHLLSGGELGLPGPHHRAGQGRSDQSAQPPHQGSVGLCAHAAVSRAALERGGMSGTRAWVTLDIGELNEVLARAKTVLDEPDHEKLRLTVEGFIELVGLLEDKRLSLARLRQMLFGAPTEKTREVLAAPPDSSADDSAEEDKSPRKGHGRRPAEQYTGAKHVKLAHRWLSSGQSCPHCNAGKVYTQCEPGVLVRIVGQAPLGATCYELEKLRCNLCGEVFTAPAPEEAGTKKYDESAASMIAMLKYGSGFPFNRLAGMQDNLGIPVPASTQWDVVKRAARQLMPIYDELIRLSAQGELIHNDDTTMRVLELMDPNTRREAFEDLSPERSGVFTSGIVSIHLQRTIALFFTGPKHAGENLEQVLAQRASELNPPIQMCDALSRNMSPEFEAIVANCIAHGRRKFVELVNSFPDECRHVLETLREVYKNDALAKNDALCPQQRLVFHQTHSAPLMNDLHEWMKKQTDGKLVEPNSGLGQAFAYLSNHWEKLTRFLHVPGAPLDNNVCERALKKVILHRKSSMFFKTLNGARVGDLFMSLIYTAQLAGIKPFDYLTELQKHAEDLVLHPHQWMPWSYRDTLARASPA</sequence>
<dbReference type="EMBL" id="KF900969">
    <property type="protein sequence ID" value="AIF13280.1"/>
    <property type="molecule type" value="Genomic_DNA"/>
</dbReference>
<evidence type="ECO:0000259" key="2">
    <source>
        <dbReference type="Pfam" id="PF03050"/>
    </source>
</evidence>
<accession>A0A075HDI6</accession>
<dbReference type="InterPro" id="IPR052344">
    <property type="entry name" value="Transposase-related"/>
</dbReference>
<evidence type="ECO:0000313" key="3">
    <source>
        <dbReference type="EMBL" id="AIF13280.1"/>
    </source>
</evidence>
<reference evidence="3" key="1">
    <citation type="journal article" date="2014" name="Genome Biol. Evol.">
        <title>Pangenome evidence for extensive interdomain horizontal transfer affecting lineage core and shell genes in uncultured planktonic thaumarchaeota and euryarchaeota.</title>
        <authorList>
            <person name="Deschamps P."/>
            <person name="Zivanovic Y."/>
            <person name="Moreira D."/>
            <person name="Rodriguez-Valera F."/>
            <person name="Lopez-Garcia P."/>
        </authorList>
    </citation>
    <scope>NUCLEOTIDE SEQUENCE</scope>
</reference>
<proteinExistence type="predicted"/>
<name>A0A075HDI6_9ARCH</name>
<dbReference type="Pfam" id="PF03050">
    <property type="entry name" value="DDE_Tnp_IS66"/>
    <property type="match status" value="1"/>
</dbReference>
<organism evidence="3">
    <name type="scientific">uncultured marine thaumarchaeote KM3_61_F08</name>
    <dbReference type="NCBI Taxonomy" id="1456214"/>
    <lineage>
        <taxon>Archaea</taxon>
        <taxon>Nitrososphaerota</taxon>
        <taxon>environmental samples</taxon>
    </lineage>
</organism>
<feature type="region of interest" description="Disordered" evidence="1">
    <location>
        <begin position="143"/>
        <end position="178"/>
    </location>
</feature>
<evidence type="ECO:0000256" key="1">
    <source>
        <dbReference type="SAM" id="MobiDB-lite"/>
    </source>
</evidence>
<dbReference type="InterPro" id="IPR004291">
    <property type="entry name" value="Transposase_IS66_central"/>
</dbReference>
<dbReference type="PANTHER" id="PTHR33678">
    <property type="entry name" value="BLL1576 PROTEIN"/>
    <property type="match status" value="1"/>
</dbReference>
<feature type="domain" description="Transposase IS66 central" evidence="2">
    <location>
        <begin position="256"/>
        <end position="551"/>
    </location>
</feature>
<dbReference type="NCBIfam" id="NF033517">
    <property type="entry name" value="transpos_IS66"/>
    <property type="match status" value="1"/>
</dbReference>
<dbReference type="AlphaFoldDB" id="A0A075HDI6"/>
<protein>
    <submittedName>
        <fullName evidence="3">Transposase</fullName>
    </submittedName>
</protein>
<feature type="region of interest" description="Disordered" evidence="1">
    <location>
        <begin position="1"/>
        <end position="56"/>
    </location>
</feature>
<dbReference type="PANTHER" id="PTHR33678:SF2">
    <property type="match status" value="1"/>
</dbReference>
<feature type="compositionally biased region" description="Polar residues" evidence="1">
    <location>
        <begin position="44"/>
        <end position="53"/>
    </location>
</feature>